<comment type="caution">
    <text evidence="2">The sequence shown here is derived from an EMBL/GenBank/DDBJ whole genome shotgun (WGS) entry which is preliminary data.</text>
</comment>
<feature type="region of interest" description="Disordered" evidence="1">
    <location>
        <begin position="83"/>
        <end position="130"/>
    </location>
</feature>
<evidence type="ECO:0000313" key="2">
    <source>
        <dbReference type="EMBL" id="VTJ85332.1"/>
    </source>
</evidence>
<gene>
    <name evidence="2" type="ORF">MONAX_5E040608</name>
</gene>
<dbReference type="EMBL" id="CABDUW010002077">
    <property type="protein sequence ID" value="VTJ85332.1"/>
    <property type="molecule type" value="Genomic_DNA"/>
</dbReference>
<reference evidence="2" key="1">
    <citation type="submission" date="2019-04" db="EMBL/GenBank/DDBJ databases">
        <authorList>
            <person name="Alioto T."/>
            <person name="Alioto T."/>
        </authorList>
    </citation>
    <scope>NUCLEOTIDE SEQUENCE [LARGE SCALE GENOMIC DNA]</scope>
</reference>
<name>A0A5E4CWK6_MARMO</name>
<protein>
    <submittedName>
        <fullName evidence="2">Uncharacterized protein</fullName>
    </submittedName>
</protein>
<dbReference type="Proteomes" id="UP000335636">
    <property type="component" value="Unassembled WGS sequence"/>
</dbReference>
<dbReference type="AlphaFoldDB" id="A0A5E4CWK6"/>
<evidence type="ECO:0000256" key="1">
    <source>
        <dbReference type="SAM" id="MobiDB-lite"/>
    </source>
</evidence>
<accession>A0A5E4CWK6</accession>
<feature type="non-terminal residue" evidence="2">
    <location>
        <position position="1"/>
    </location>
</feature>
<sequence length="130" mass="13980">PDSVTAGVLRATTLFYQALHLALRPQVHGPPKDTGHQALEGQPLFLNRVDSVATWLTSTWPTTPRPIGTGYLRVAKTSSNRVLSTIDDSPNHKVKQQKTPPEGTRKAGKWKGCGHKAPPSALRRSGSGPA</sequence>
<evidence type="ECO:0000313" key="3">
    <source>
        <dbReference type="Proteomes" id="UP000335636"/>
    </source>
</evidence>
<organism evidence="2 3">
    <name type="scientific">Marmota monax</name>
    <name type="common">Woodchuck</name>
    <dbReference type="NCBI Taxonomy" id="9995"/>
    <lineage>
        <taxon>Eukaryota</taxon>
        <taxon>Metazoa</taxon>
        <taxon>Chordata</taxon>
        <taxon>Craniata</taxon>
        <taxon>Vertebrata</taxon>
        <taxon>Euteleostomi</taxon>
        <taxon>Mammalia</taxon>
        <taxon>Eutheria</taxon>
        <taxon>Euarchontoglires</taxon>
        <taxon>Glires</taxon>
        <taxon>Rodentia</taxon>
        <taxon>Sciuromorpha</taxon>
        <taxon>Sciuridae</taxon>
        <taxon>Xerinae</taxon>
        <taxon>Marmotini</taxon>
        <taxon>Marmota</taxon>
    </lineage>
</organism>
<proteinExistence type="predicted"/>
<keyword evidence="3" id="KW-1185">Reference proteome</keyword>